<evidence type="ECO:0008006" key="4">
    <source>
        <dbReference type="Google" id="ProtNLM"/>
    </source>
</evidence>
<feature type="transmembrane region" description="Helical" evidence="1">
    <location>
        <begin position="94"/>
        <end position="116"/>
    </location>
</feature>
<feature type="transmembrane region" description="Helical" evidence="1">
    <location>
        <begin position="164"/>
        <end position="181"/>
    </location>
</feature>
<gene>
    <name evidence="2" type="ORF">myaer102_08200</name>
</gene>
<feature type="transmembrane region" description="Helical" evidence="1">
    <location>
        <begin position="404"/>
        <end position="422"/>
    </location>
</feature>
<feature type="transmembrane region" description="Helical" evidence="1">
    <location>
        <begin position="40"/>
        <end position="59"/>
    </location>
</feature>
<feature type="transmembrane region" description="Helical" evidence="1">
    <location>
        <begin position="186"/>
        <end position="206"/>
    </location>
</feature>
<feature type="transmembrane region" description="Helical" evidence="1">
    <location>
        <begin position="7"/>
        <end position="28"/>
    </location>
</feature>
<dbReference type="Proteomes" id="UP000278152">
    <property type="component" value="Chromosome"/>
</dbReference>
<evidence type="ECO:0000256" key="1">
    <source>
        <dbReference type="SAM" id="Phobius"/>
    </source>
</evidence>
<feature type="transmembrane region" description="Helical" evidence="1">
    <location>
        <begin position="381"/>
        <end position="398"/>
    </location>
</feature>
<reference evidence="2 3" key="1">
    <citation type="submission" date="2018-11" db="EMBL/GenBank/DDBJ databases">
        <title>Complete genome sequence of Microcystis aeruginosa NIES-102.</title>
        <authorList>
            <person name="Yamaguchi H."/>
            <person name="Suzuki S."/>
            <person name="Kawachi M."/>
        </authorList>
    </citation>
    <scope>NUCLEOTIDE SEQUENCE [LARGE SCALE GENOMIC DNA]</scope>
    <source>
        <strain evidence="2 3">NIES-102</strain>
    </source>
</reference>
<feature type="transmembrane region" description="Helical" evidence="1">
    <location>
        <begin position="123"/>
        <end position="144"/>
    </location>
</feature>
<proteinExistence type="predicted"/>
<dbReference type="EMBL" id="AP019314">
    <property type="protein sequence ID" value="BBH38324.1"/>
    <property type="molecule type" value="Genomic_DNA"/>
</dbReference>
<organism evidence="2 3">
    <name type="scientific">Microcystis viridis NIES-102</name>
    <dbReference type="NCBI Taxonomy" id="213615"/>
    <lineage>
        <taxon>Bacteria</taxon>
        <taxon>Bacillati</taxon>
        <taxon>Cyanobacteriota</taxon>
        <taxon>Cyanophyceae</taxon>
        <taxon>Oscillatoriophycideae</taxon>
        <taxon>Chroococcales</taxon>
        <taxon>Microcystaceae</taxon>
        <taxon>Microcystis</taxon>
    </lineage>
</organism>
<dbReference type="AlphaFoldDB" id="A0A3G9JW18"/>
<protein>
    <recommendedName>
        <fullName evidence="4">O-antigen polymerase</fullName>
    </recommendedName>
</protein>
<keyword evidence="1" id="KW-0812">Transmembrane</keyword>
<name>A0A3G9JW18_MICVR</name>
<feature type="transmembrane region" description="Helical" evidence="1">
    <location>
        <begin position="251"/>
        <end position="271"/>
    </location>
</feature>
<feature type="transmembrane region" description="Helical" evidence="1">
    <location>
        <begin position="71"/>
        <end position="88"/>
    </location>
</feature>
<feature type="transmembrane region" description="Helical" evidence="1">
    <location>
        <begin position="212"/>
        <end position="231"/>
    </location>
</feature>
<keyword evidence="1" id="KW-1133">Transmembrane helix</keyword>
<evidence type="ECO:0000313" key="3">
    <source>
        <dbReference type="Proteomes" id="UP000278152"/>
    </source>
</evidence>
<keyword evidence="1" id="KW-0472">Membrane</keyword>
<dbReference type="RefSeq" id="WP_125730405.1">
    <property type="nucleotide sequence ID" value="NZ_AP019314.1"/>
</dbReference>
<dbReference type="KEGG" id="mvz:myaer102_08200"/>
<sequence>MKKNMTLEIIATTAFYLTLFLLFINFYLNAGLEPKNADEGLRGTIPLAATVSIGGAFLSDQEFRKILLGKIGFFYVIFILLYTCIGSLQNQTRFILSDLAAFIGFIVGLAMFRLLVKSCNPKIQLLALISVPTLLLYHSLSLLASKTNIIALGREYRITTYAESQFLMFLQVPLAIAIGILGRQGLLWKIILGGLLGLSFFCTVMWVSKRSALIYLLLLVILSILVLSYRLSNGLLATQSSILKLGQIRNILFLIAVLLLIGIFTDFILNIQQSASEYFIFERFAQIESGDKSSQLRVEEAIAAVQSMQDLEWLVGRGIGATFLSPVLNQEATWSHIGIFTFLLKGGLVLFTFVILNLYFKFPLLFVKALLKPMCFEPKRRASLLTIFPGVFSWAIALLMVGHLHILIIIPLGFGLGAYLHFKKYGISL</sequence>
<feature type="transmembrane region" description="Helical" evidence="1">
    <location>
        <begin position="337"/>
        <end position="360"/>
    </location>
</feature>
<accession>A0A3G9JW18</accession>
<evidence type="ECO:0000313" key="2">
    <source>
        <dbReference type="EMBL" id="BBH38324.1"/>
    </source>
</evidence>